<dbReference type="InterPro" id="IPR011055">
    <property type="entry name" value="Dup_hybrid_motif"/>
</dbReference>
<protein>
    <submittedName>
        <fullName evidence="6">Peptidoglycan DD-metalloendopeptidase family protein</fullName>
    </submittedName>
</protein>
<dbReference type="Proteomes" id="UP000824175">
    <property type="component" value="Unassembled WGS sequence"/>
</dbReference>
<dbReference type="GO" id="GO:0004222">
    <property type="term" value="F:metalloendopeptidase activity"/>
    <property type="evidence" value="ECO:0007669"/>
    <property type="project" value="TreeGrafter"/>
</dbReference>
<feature type="signal peptide" evidence="3">
    <location>
        <begin position="1"/>
        <end position="23"/>
    </location>
</feature>
<dbReference type="Pfam" id="PF01551">
    <property type="entry name" value="Peptidase_M23"/>
    <property type="match status" value="1"/>
</dbReference>
<gene>
    <name evidence="6" type="ORF">IAD15_04220</name>
</gene>
<dbReference type="PANTHER" id="PTHR21666:SF270">
    <property type="entry name" value="MUREIN HYDROLASE ACTIVATOR ENVC"/>
    <property type="match status" value="1"/>
</dbReference>
<feature type="domain" description="Peptidoglycan hydrolase PcsB coiled-coil" evidence="5">
    <location>
        <begin position="110"/>
        <end position="182"/>
    </location>
</feature>
<dbReference type="CDD" id="cd12797">
    <property type="entry name" value="M23_peptidase"/>
    <property type="match status" value="1"/>
</dbReference>
<keyword evidence="2" id="KW-0175">Coiled coil</keyword>
<evidence type="ECO:0000256" key="1">
    <source>
        <dbReference type="ARBA" id="ARBA00022729"/>
    </source>
</evidence>
<evidence type="ECO:0000256" key="3">
    <source>
        <dbReference type="SAM" id="SignalP"/>
    </source>
</evidence>
<reference evidence="6" key="1">
    <citation type="submission" date="2020-10" db="EMBL/GenBank/DDBJ databases">
        <authorList>
            <person name="Gilroy R."/>
        </authorList>
    </citation>
    <scope>NUCLEOTIDE SEQUENCE</scope>
    <source>
        <strain evidence="6">CHK195-11698</strain>
    </source>
</reference>
<dbReference type="AlphaFoldDB" id="A0A9D1L0N8"/>
<dbReference type="EMBL" id="DVMJ01000034">
    <property type="protein sequence ID" value="HIU13256.1"/>
    <property type="molecule type" value="Genomic_DNA"/>
</dbReference>
<feature type="coiled-coil region" evidence="2">
    <location>
        <begin position="171"/>
        <end position="247"/>
    </location>
</feature>
<sequence>MILICLCLVCGTLAVTPTYTVQATDFEGKESEYYEKCKSSDLSRDDIQVCSEFKDYISEQNDALEDQIKENEQKIAELDLQIDEVVQMIGELSTQIEAQEEKIAFMEADIANLEAGIEEKNEKIRDRLYVMQSTINSNVYFNFLMGAESLDDFFGRLASIDEITSYDRELIASLKADKEAVEVEKASAEEERSKLAELKSQQEALGEQLEAQRTEYNEQIEAAHEQSEEFKQEMEAMQDAIDEASRQNGDNLGGSTNNPLGFGQPVSSGTVTSAGWFYVSLNQSPHLGMDIGAPIGTELYAPANGVVIYMYTGCPTSGSGYGDTCGGGAGNALIMLTQVDGITYAVKYYHMKNENLLGWTSGSFIPVSRGQLVGHVGHSGSSTGAHVHIEVINLGAVTYAQGARMFSSGGYSFGTGTGYTGYNNRCSVKGSAPCREMASEMFGYQLYQRIG</sequence>
<dbReference type="InterPro" id="IPR050570">
    <property type="entry name" value="Cell_wall_metabolism_enzyme"/>
</dbReference>
<feature type="coiled-coil region" evidence="2">
    <location>
        <begin position="54"/>
        <end position="123"/>
    </location>
</feature>
<reference evidence="6" key="2">
    <citation type="journal article" date="2021" name="PeerJ">
        <title>Extensive microbial diversity within the chicken gut microbiome revealed by metagenomics and culture.</title>
        <authorList>
            <person name="Gilroy R."/>
            <person name="Ravi A."/>
            <person name="Getino M."/>
            <person name="Pursley I."/>
            <person name="Horton D.L."/>
            <person name="Alikhan N.F."/>
            <person name="Baker D."/>
            <person name="Gharbi K."/>
            <person name="Hall N."/>
            <person name="Watson M."/>
            <person name="Adriaenssens E.M."/>
            <person name="Foster-Nyarko E."/>
            <person name="Jarju S."/>
            <person name="Secka A."/>
            <person name="Antonio M."/>
            <person name="Oren A."/>
            <person name="Chaudhuri R.R."/>
            <person name="La Ragione R."/>
            <person name="Hildebrand F."/>
            <person name="Pallen M.J."/>
        </authorList>
    </citation>
    <scope>NUCLEOTIDE SEQUENCE</scope>
    <source>
        <strain evidence="6">CHK195-11698</strain>
    </source>
</reference>
<accession>A0A9D1L0N8</accession>
<organism evidence="6 7">
    <name type="scientific">Candidatus Fimiplasma intestinipullorum</name>
    <dbReference type="NCBI Taxonomy" id="2840825"/>
    <lineage>
        <taxon>Bacteria</taxon>
        <taxon>Bacillati</taxon>
        <taxon>Bacillota</taxon>
        <taxon>Clostridia</taxon>
        <taxon>Eubacteriales</taxon>
        <taxon>Candidatus Fimiplasma</taxon>
    </lineage>
</organism>
<evidence type="ECO:0000313" key="7">
    <source>
        <dbReference type="Proteomes" id="UP000824175"/>
    </source>
</evidence>
<dbReference type="InterPro" id="IPR016047">
    <property type="entry name" value="M23ase_b-sheet_dom"/>
</dbReference>
<dbReference type="Gene3D" id="6.10.250.3150">
    <property type="match status" value="1"/>
</dbReference>
<evidence type="ECO:0000259" key="4">
    <source>
        <dbReference type="Pfam" id="PF01551"/>
    </source>
</evidence>
<dbReference type="SUPFAM" id="SSF51261">
    <property type="entry name" value="Duplicated hybrid motif"/>
    <property type="match status" value="1"/>
</dbReference>
<evidence type="ECO:0000313" key="6">
    <source>
        <dbReference type="EMBL" id="HIU13256.1"/>
    </source>
</evidence>
<keyword evidence="1 3" id="KW-0732">Signal</keyword>
<dbReference type="PANTHER" id="PTHR21666">
    <property type="entry name" value="PEPTIDASE-RELATED"/>
    <property type="match status" value="1"/>
</dbReference>
<name>A0A9D1L0N8_9FIRM</name>
<comment type="caution">
    <text evidence="6">The sequence shown here is derived from an EMBL/GenBank/DDBJ whole genome shotgun (WGS) entry which is preliminary data.</text>
</comment>
<dbReference type="Gene3D" id="2.70.70.10">
    <property type="entry name" value="Glucose Permease (Domain IIA)"/>
    <property type="match status" value="1"/>
</dbReference>
<dbReference type="Pfam" id="PF24568">
    <property type="entry name" value="CC_PcsB"/>
    <property type="match status" value="1"/>
</dbReference>
<proteinExistence type="predicted"/>
<feature type="chain" id="PRO_5039006665" evidence="3">
    <location>
        <begin position="24"/>
        <end position="451"/>
    </location>
</feature>
<evidence type="ECO:0000259" key="5">
    <source>
        <dbReference type="Pfam" id="PF24568"/>
    </source>
</evidence>
<dbReference type="InterPro" id="IPR057309">
    <property type="entry name" value="PcsB_CC"/>
</dbReference>
<evidence type="ECO:0000256" key="2">
    <source>
        <dbReference type="SAM" id="Coils"/>
    </source>
</evidence>
<feature type="domain" description="M23ase beta-sheet core" evidence="4">
    <location>
        <begin position="285"/>
        <end position="393"/>
    </location>
</feature>